<feature type="chain" id="PRO_5032319391" evidence="1">
    <location>
        <begin position="21"/>
        <end position="136"/>
    </location>
</feature>
<dbReference type="EMBL" id="CAJOBB010022656">
    <property type="protein sequence ID" value="CAF4386600.1"/>
    <property type="molecule type" value="Genomic_DNA"/>
</dbReference>
<dbReference type="AlphaFoldDB" id="A0A820NBK2"/>
<sequence length="136" mass="15749">MKLQIFFIILACIVQMKCYAIGNYNEIGTIFRNLLQEYSSPDCTKYANDDEVYKSFPFELDFHSSKRDASETYAVKNAHGNIIVLNINKQEYVPPSVFCLTELRELYVHKTKFRTFDLGLPIAIERLASTLKHLTI</sequence>
<feature type="non-terminal residue" evidence="2">
    <location>
        <position position="1"/>
    </location>
</feature>
<evidence type="ECO:0000313" key="2">
    <source>
        <dbReference type="EMBL" id="CAF4386600.1"/>
    </source>
</evidence>
<reference evidence="2" key="1">
    <citation type="submission" date="2021-02" db="EMBL/GenBank/DDBJ databases">
        <authorList>
            <person name="Nowell W R."/>
        </authorList>
    </citation>
    <scope>NUCLEOTIDE SEQUENCE</scope>
</reference>
<accession>A0A820NBK2</accession>
<protein>
    <submittedName>
        <fullName evidence="2">Uncharacterized protein</fullName>
    </submittedName>
</protein>
<name>A0A820NBK2_9BILA</name>
<proteinExistence type="predicted"/>
<evidence type="ECO:0000313" key="3">
    <source>
        <dbReference type="Proteomes" id="UP000663868"/>
    </source>
</evidence>
<evidence type="ECO:0000256" key="1">
    <source>
        <dbReference type="SAM" id="SignalP"/>
    </source>
</evidence>
<gene>
    <name evidence="2" type="ORF">KXQ929_LOCUS50216</name>
</gene>
<keyword evidence="1" id="KW-0732">Signal</keyword>
<organism evidence="2 3">
    <name type="scientific">Adineta steineri</name>
    <dbReference type="NCBI Taxonomy" id="433720"/>
    <lineage>
        <taxon>Eukaryota</taxon>
        <taxon>Metazoa</taxon>
        <taxon>Spiralia</taxon>
        <taxon>Gnathifera</taxon>
        <taxon>Rotifera</taxon>
        <taxon>Eurotatoria</taxon>
        <taxon>Bdelloidea</taxon>
        <taxon>Adinetida</taxon>
        <taxon>Adinetidae</taxon>
        <taxon>Adineta</taxon>
    </lineage>
</organism>
<dbReference type="Proteomes" id="UP000663868">
    <property type="component" value="Unassembled WGS sequence"/>
</dbReference>
<comment type="caution">
    <text evidence="2">The sequence shown here is derived from an EMBL/GenBank/DDBJ whole genome shotgun (WGS) entry which is preliminary data.</text>
</comment>
<feature type="signal peptide" evidence="1">
    <location>
        <begin position="1"/>
        <end position="20"/>
    </location>
</feature>